<reference evidence="5" key="1">
    <citation type="journal article" date="2023" name="Mol. Biol. Evol.">
        <title>Third-Generation Sequencing Reveals the Adaptive Role of the Epigenome in Three Deep-Sea Polychaetes.</title>
        <authorList>
            <person name="Perez M."/>
            <person name="Aroh O."/>
            <person name="Sun Y."/>
            <person name="Lan Y."/>
            <person name="Juniper S.K."/>
            <person name="Young C.R."/>
            <person name="Angers B."/>
            <person name="Qian P.Y."/>
        </authorList>
    </citation>
    <scope>NUCLEOTIDE SEQUENCE</scope>
    <source>
        <strain evidence="5">R07B-5</strain>
    </source>
</reference>
<evidence type="ECO:0000256" key="2">
    <source>
        <dbReference type="ARBA" id="ARBA00022837"/>
    </source>
</evidence>
<evidence type="ECO:0000256" key="3">
    <source>
        <dbReference type="SAM" id="MobiDB-lite"/>
    </source>
</evidence>
<dbReference type="SUPFAM" id="SSF47473">
    <property type="entry name" value="EF-hand"/>
    <property type="match status" value="1"/>
</dbReference>
<dbReference type="InterPro" id="IPR011992">
    <property type="entry name" value="EF-hand-dom_pair"/>
</dbReference>
<dbReference type="GO" id="GO:0070062">
    <property type="term" value="C:extracellular exosome"/>
    <property type="evidence" value="ECO:0007669"/>
    <property type="project" value="TreeGrafter"/>
</dbReference>
<dbReference type="AlphaFoldDB" id="A0AAD9KGZ5"/>
<evidence type="ECO:0000256" key="1">
    <source>
        <dbReference type="ARBA" id="ARBA00022729"/>
    </source>
</evidence>
<dbReference type="PANTHER" id="PTHR19237">
    <property type="entry name" value="NUCLEOBINDIN"/>
    <property type="match status" value="1"/>
</dbReference>
<organism evidence="5 6">
    <name type="scientific">Ridgeia piscesae</name>
    <name type="common">Tubeworm</name>
    <dbReference type="NCBI Taxonomy" id="27915"/>
    <lineage>
        <taxon>Eukaryota</taxon>
        <taxon>Metazoa</taxon>
        <taxon>Spiralia</taxon>
        <taxon>Lophotrochozoa</taxon>
        <taxon>Annelida</taxon>
        <taxon>Polychaeta</taxon>
        <taxon>Sedentaria</taxon>
        <taxon>Canalipalpata</taxon>
        <taxon>Sabellida</taxon>
        <taxon>Siboglinidae</taxon>
        <taxon>Ridgeia</taxon>
    </lineage>
</organism>
<dbReference type="Proteomes" id="UP001209878">
    <property type="component" value="Unassembled WGS sequence"/>
</dbReference>
<comment type="caution">
    <text evidence="5">The sequence shown here is derived from an EMBL/GenBank/DDBJ whole genome shotgun (WGS) entry which is preliminary data.</text>
</comment>
<keyword evidence="6" id="KW-1185">Reference proteome</keyword>
<dbReference type="Gene3D" id="1.10.238.10">
    <property type="entry name" value="EF-hand"/>
    <property type="match status" value="1"/>
</dbReference>
<feature type="compositionally biased region" description="Basic and acidic residues" evidence="3">
    <location>
        <begin position="1"/>
        <end position="30"/>
    </location>
</feature>
<dbReference type="GO" id="GO:0005793">
    <property type="term" value="C:endoplasmic reticulum-Golgi intermediate compartment"/>
    <property type="evidence" value="ECO:0007669"/>
    <property type="project" value="TreeGrafter"/>
</dbReference>
<proteinExistence type="predicted"/>
<evidence type="ECO:0000259" key="4">
    <source>
        <dbReference type="PROSITE" id="PS50222"/>
    </source>
</evidence>
<keyword evidence="2" id="KW-0106">Calcium</keyword>
<protein>
    <recommendedName>
        <fullName evidence="4">EF-hand domain-containing protein</fullName>
    </recommendedName>
</protein>
<dbReference type="GO" id="GO:0005509">
    <property type="term" value="F:calcium ion binding"/>
    <property type="evidence" value="ECO:0007669"/>
    <property type="project" value="InterPro"/>
</dbReference>
<feature type="region of interest" description="Disordered" evidence="3">
    <location>
        <begin position="1"/>
        <end position="48"/>
    </location>
</feature>
<dbReference type="PANTHER" id="PTHR19237:SF20">
    <property type="entry name" value="NUCLEOBINDIN 1"/>
    <property type="match status" value="1"/>
</dbReference>
<sequence>MERKLEREERLKKMNEVERATEQKKLDEMKRKHNDHPKVHHPGSKDQLEDVWEEQDGMDRKDFDPKTFFYLHDVNGDGVLDEKEVESLFELELDKLYRQHKDIDEGDMLRRIEEMNRMREHLVKEVDTNGDRMISLEEFIVSRNQDGFLDDKGWEDLEDEEQFSDEEYEKFQKEYHDKHKVNILCSHSWISCQYLLHAIAAIYS</sequence>
<evidence type="ECO:0000313" key="6">
    <source>
        <dbReference type="Proteomes" id="UP001209878"/>
    </source>
</evidence>
<dbReference type="Pfam" id="PF13499">
    <property type="entry name" value="EF-hand_7"/>
    <property type="match status" value="1"/>
</dbReference>
<keyword evidence="1" id="KW-0732">Signal</keyword>
<dbReference type="PROSITE" id="PS00018">
    <property type="entry name" value="EF_HAND_1"/>
    <property type="match status" value="2"/>
</dbReference>
<dbReference type="InterPro" id="IPR002048">
    <property type="entry name" value="EF_hand_dom"/>
</dbReference>
<dbReference type="InterPro" id="IPR018247">
    <property type="entry name" value="EF_Hand_1_Ca_BS"/>
</dbReference>
<name>A0AAD9KGZ5_RIDPI</name>
<dbReference type="EMBL" id="JAODUO010001104">
    <property type="protein sequence ID" value="KAK2171087.1"/>
    <property type="molecule type" value="Genomic_DNA"/>
</dbReference>
<evidence type="ECO:0000313" key="5">
    <source>
        <dbReference type="EMBL" id="KAK2171087.1"/>
    </source>
</evidence>
<dbReference type="InterPro" id="IPR040250">
    <property type="entry name" value="Nucleobindin"/>
</dbReference>
<accession>A0AAD9KGZ5</accession>
<feature type="compositionally biased region" description="Basic residues" evidence="3">
    <location>
        <begin position="31"/>
        <end position="42"/>
    </location>
</feature>
<dbReference type="PROSITE" id="PS50222">
    <property type="entry name" value="EF_HAND_2"/>
    <property type="match status" value="1"/>
</dbReference>
<feature type="domain" description="EF-hand" evidence="4">
    <location>
        <begin position="60"/>
        <end position="95"/>
    </location>
</feature>
<gene>
    <name evidence="5" type="ORF">NP493_1104g03003</name>
</gene>